<evidence type="ECO:0000256" key="2">
    <source>
        <dbReference type="ARBA" id="ARBA00010333"/>
    </source>
</evidence>
<feature type="signal peptide" evidence="5">
    <location>
        <begin position="1"/>
        <end position="45"/>
    </location>
</feature>
<sequence length="318" mass="33458">MMSVLPGILQNHRKTIRGTSMFRSRTCLQMIVALAITVSSNPSLAQSFDTSSIKTDGALAARLPEKIKSSGVLTIGSDTAYAPWEFLSEKDGQTPEGIDVDIANAIGKKLGVKIDFQTSAFEAILPALGTKFDIGVSAFSVTNERMKAVNFVSYADTGSMWAVKVGNPTKFDQNDLCGRKIAIQSGSYHEKAVISENDLCKSAGKAEIEILPFSKQPEALTRVAAGGADATVSGEAGIGYAAKQSKGAFELLKPTAGALSKHGPNGIAVAKSDMALTELIADTINSLIADGTYKALLDTWGVGSVIVEKALVNPEVKI</sequence>
<comment type="subcellular location">
    <subcellularLocation>
        <location evidence="1">Periplasm</location>
    </subcellularLocation>
</comment>
<reference evidence="7 8" key="1">
    <citation type="submission" date="2018-05" db="EMBL/GenBank/DDBJ databases">
        <title>The draft genome of strain NS-104.</title>
        <authorList>
            <person name="Hang P."/>
            <person name="Jiang J."/>
        </authorList>
    </citation>
    <scope>NUCLEOTIDE SEQUENCE [LARGE SCALE GENOMIC DNA]</scope>
    <source>
        <strain evidence="7 8">NS-104</strain>
    </source>
</reference>
<dbReference type="InterPro" id="IPR018313">
    <property type="entry name" value="SBP_3_CS"/>
</dbReference>
<evidence type="ECO:0000256" key="5">
    <source>
        <dbReference type="SAM" id="SignalP"/>
    </source>
</evidence>
<dbReference type="EMBL" id="QFBC01000023">
    <property type="protein sequence ID" value="PWE52548.1"/>
    <property type="molecule type" value="Genomic_DNA"/>
</dbReference>
<name>A0A2U2DH07_9HYPH</name>
<accession>A0A2U2DH07</accession>
<dbReference type="CDD" id="cd01004">
    <property type="entry name" value="PBP2_MidA_like"/>
    <property type="match status" value="1"/>
</dbReference>
<dbReference type="PANTHER" id="PTHR35936">
    <property type="entry name" value="MEMBRANE-BOUND LYTIC MUREIN TRANSGLYCOSYLASE F"/>
    <property type="match status" value="1"/>
</dbReference>
<dbReference type="SMART" id="SM00062">
    <property type="entry name" value="PBPb"/>
    <property type="match status" value="1"/>
</dbReference>
<dbReference type="InterPro" id="IPR001638">
    <property type="entry name" value="Solute-binding_3/MltF_N"/>
</dbReference>
<keyword evidence="8" id="KW-1185">Reference proteome</keyword>
<proteinExistence type="inferred from homology"/>
<evidence type="ECO:0000313" key="8">
    <source>
        <dbReference type="Proteomes" id="UP000245252"/>
    </source>
</evidence>
<dbReference type="SUPFAM" id="SSF53850">
    <property type="entry name" value="Periplasmic binding protein-like II"/>
    <property type="match status" value="1"/>
</dbReference>
<comment type="caution">
    <text evidence="7">The sequence shown here is derived from an EMBL/GenBank/DDBJ whole genome shotgun (WGS) entry which is preliminary data.</text>
</comment>
<dbReference type="Proteomes" id="UP000245252">
    <property type="component" value="Unassembled WGS sequence"/>
</dbReference>
<feature type="domain" description="Solute-binding protein family 3/N-terminal" evidence="6">
    <location>
        <begin position="72"/>
        <end position="304"/>
    </location>
</feature>
<evidence type="ECO:0000256" key="1">
    <source>
        <dbReference type="ARBA" id="ARBA00004418"/>
    </source>
</evidence>
<evidence type="ECO:0000313" key="7">
    <source>
        <dbReference type="EMBL" id="PWE52548.1"/>
    </source>
</evidence>
<dbReference type="PROSITE" id="PS01039">
    <property type="entry name" value="SBP_BACTERIAL_3"/>
    <property type="match status" value="1"/>
</dbReference>
<keyword evidence="3 5" id="KW-0732">Signal</keyword>
<comment type="similarity">
    <text evidence="2 4">Belongs to the bacterial solute-binding protein 3 family.</text>
</comment>
<protein>
    <submittedName>
        <fullName evidence="7">ABC transporter substrate-binding protein</fullName>
    </submittedName>
</protein>
<organism evidence="7 8">
    <name type="scientific">Metarhizobium album</name>
    <dbReference type="NCBI Taxonomy" id="2182425"/>
    <lineage>
        <taxon>Bacteria</taxon>
        <taxon>Pseudomonadati</taxon>
        <taxon>Pseudomonadota</taxon>
        <taxon>Alphaproteobacteria</taxon>
        <taxon>Hyphomicrobiales</taxon>
        <taxon>Rhizobiaceae</taxon>
        <taxon>Metarhizobium</taxon>
    </lineage>
</organism>
<dbReference type="OrthoDB" id="4577708at2"/>
<evidence type="ECO:0000256" key="3">
    <source>
        <dbReference type="ARBA" id="ARBA00022729"/>
    </source>
</evidence>
<gene>
    <name evidence="7" type="ORF">DEM27_30100</name>
</gene>
<dbReference type="AlphaFoldDB" id="A0A2U2DH07"/>
<dbReference type="Pfam" id="PF00497">
    <property type="entry name" value="SBP_bac_3"/>
    <property type="match status" value="1"/>
</dbReference>
<evidence type="ECO:0000256" key="4">
    <source>
        <dbReference type="RuleBase" id="RU003744"/>
    </source>
</evidence>
<dbReference type="Gene3D" id="3.40.190.10">
    <property type="entry name" value="Periplasmic binding protein-like II"/>
    <property type="match status" value="2"/>
</dbReference>
<dbReference type="GO" id="GO:0042597">
    <property type="term" value="C:periplasmic space"/>
    <property type="evidence" value="ECO:0007669"/>
    <property type="project" value="UniProtKB-SubCell"/>
</dbReference>
<feature type="chain" id="PRO_5015774517" evidence="5">
    <location>
        <begin position="46"/>
        <end position="318"/>
    </location>
</feature>
<evidence type="ECO:0000259" key="6">
    <source>
        <dbReference type="SMART" id="SM00062"/>
    </source>
</evidence>
<dbReference type="PANTHER" id="PTHR35936:SF17">
    <property type="entry name" value="ARGININE-BINDING EXTRACELLULAR PROTEIN ARTP"/>
    <property type="match status" value="1"/>
</dbReference>